<name>A0AA40WCJ9_LEPIR</name>
<protein>
    <submittedName>
        <fullName evidence="1">Uncharacterized protein</fullName>
    </submittedName>
</protein>
<gene>
    <name evidence="1" type="ORF">IQB77_13200</name>
</gene>
<evidence type="ECO:0000313" key="2">
    <source>
        <dbReference type="Proteomes" id="UP000644282"/>
    </source>
</evidence>
<comment type="caution">
    <text evidence="1">The sequence shown here is derived from an EMBL/GenBank/DDBJ whole genome shotgun (WGS) entry which is preliminary data.</text>
</comment>
<proteinExistence type="predicted"/>
<sequence>MLLKENHKKILLVWDKLSVHKSKAVNVFLKEHTKWLRDLLIRLS</sequence>
<organism evidence="1 2">
    <name type="scientific">Leptospira interrogans serovar Pomona</name>
    <dbReference type="NCBI Taxonomy" id="44276"/>
    <lineage>
        <taxon>Bacteria</taxon>
        <taxon>Pseudomonadati</taxon>
        <taxon>Spirochaetota</taxon>
        <taxon>Spirochaetia</taxon>
        <taxon>Leptospirales</taxon>
        <taxon>Leptospiraceae</taxon>
        <taxon>Leptospira</taxon>
    </lineage>
</organism>
<dbReference type="AlphaFoldDB" id="A0AA40WCJ9"/>
<reference evidence="1" key="1">
    <citation type="submission" date="2020-10" db="EMBL/GenBank/DDBJ databases">
        <title>New Zealand Leptospira genomics.</title>
        <authorList>
            <person name="Wilkinson D.A."/>
            <person name="Nisa S."/>
            <person name="Moinet M."/>
            <person name="Benschop J."/>
        </authorList>
    </citation>
    <scope>NUCLEOTIDE SEQUENCE</scope>
    <source>
        <strain evidence="1">ESR8</strain>
    </source>
</reference>
<dbReference type="Proteomes" id="UP000644282">
    <property type="component" value="Unassembled WGS sequence"/>
</dbReference>
<dbReference type="EMBL" id="JADDXF010000025">
    <property type="protein sequence ID" value="MBE8430798.1"/>
    <property type="molecule type" value="Genomic_DNA"/>
</dbReference>
<accession>A0AA40WCJ9</accession>
<evidence type="ECO:0000313" key="1">
    <source>
        <dbReference type="EMBL" id="MBE8430798.1"/>
    </source>
</evidence>